<dbReference type="PIRSF" id="PIRSF020481">
    <property type="entry name" value="BAP"/>
    <property type="match status" value="1"/>
</dbReference>
<organism evidence="3 4">
    <name type="scientific">Acinetobacter guerrae</name>
    <dbReference type="NCBI Taxonomy" id="1843371"/>
    <lineage>
        <taxon>Bacteria</taxon>
        <taxon>Pseudomonadati</taxon>
        <taxon>Pseudomonadota</taxon>
        <taxon>Gammaproteobacteria</taxon>
        <taxon>Moraxellales</taxon>
        <taxon>Moraxellaceae</taxon>
        <taxon>Acinetobacter</taxon>
    </lineage>
</organism>
<dbReference type="InterPro" id="IPR052726">
    <property type="entry name" value="Phage_Baseplate_Hub"/>
</dbReference>
<keyword evidence="4" id="KW-1185">Reference proteome</keyword>
<name>A0A3A8EY70_9GAMM</name>
<dbReference type="EMBL" id="RAXU01000010">
    <property type="protein sequence ID" value="RKG33393.1"/>
    <property type="molecule type" value="Genomic_DNA"/>
</dbReference>
<sequence length="305" mass="34084">MAGINFNQLTPPKLIEDLSFESILAERKTYFLSLYSDESERAEMAKTIARESEPVTKLLEESAFRELIFRQQRNEDVKALMVMYSSGSDLDNLVIDRNIQRLVVSPADNTVVPPLAAVMETDDDLRYRYILAMDGLSVAGPESSYKFFAHSADGRVGDVSVVSPEATPYLLDIYILQNDSETGSASQELVNIVQTALSDETVRPCCDRPTVHSVNIVNYSVQAILYVAQTAKNSTLLQQAMDNLNQYVKEQRRIGRSIRLSALYSVLHISGVEHVEITQPAQDVILDQSQAGHCTDIDIQLRAYE</sequence>
<comment type="caution">
    <text evidence="3">The sequence shown here is derived from an EMBL/GenBank/DDBJ whole genome shotgun (WGS) entry which is preliminary data.</text>
</comment>
<proteinExistence type="predicted"/>
<gene>
    <name evidence="3" type="ORF">D7V21_09470</name>
</gene>
<feature type="domain" description="Baseplate J-like C-terminal" evidence="2">
    <location>
        <begin position="226"/>
        <end position="299"/>
    </location>
</feature>
<dbReference type="InterPro" id="IPR058531">
    <property type="entry name" value="Baseplate_J_M"/>
</dbReference>
<accession>A0A3A8EY70</accession>
<dbReference type="RefSeq" id="WP_120370257.1">
    <property type="nucleotide sequence ID" value="NZ_RAXU01000010.1"/>
</dbReference>
<evidence type="ECO:0000259" key="2">
    <source>
        <dbReference type="Pfam" id="PF26079"/>
    </source>
</evidence>
<reference evidence="3 4" key="1">
    <citation type="submission" date="2018-09" db="EMBL/GenBank/DDBJ databases">
        <title>The draft genome of Acinetobacter spp. strains.</title>
        <authorList>
            <person name="Qin J."/>
            <person name="Feng Y."/>
            <person name="Zong Z."/>
        </authorList>
    </citation>
    <scope>NUCLEOTIDE SEQUENCE [LARGE SCALE GENOMIC DNA]</scope>
    <source>
        <strain evidence="3 4">WCHAc060096</strain>
    </source>
</reference>
<evidence type="ECO:0000313" key="4">
    <source>
        <dbReference type="Proteomes" id="UP000269001"/>
    </source>
</evidence>
<dbReference type="Pfam" id="PF26079">
    <property type="entry name" value="Baseplate_J_C"/>
    <property type="match status" value="1"/>
</dbReference>
<dbReference type="Proteomes" id="UP000269001">
    <property type="component" value="Unassembled WGS sequence"/>
</dbReference>
<dbReference type="PANTHER" id="PTHR35862:SF1">
    <property type="entry name" value="FELS-2 PROPHAGE PROTEIN"/>
    <property type="match status" value="1"/>
</dbReference>
<dbReference type="InterPro" id="IPR058530">
    <property type="entry name" value="Baseplate_J-like_C"/>
</dbReference>
<dbReference type="InterPro" id="IPR014507">
    <property type="entry name" value="Baseplate_assembly_J_pred"/>
</dbReference>
<evidence type="ECO:0000259" key="1">
    <source>
        <dbReference type="Pfam" id="PF26078"/>
    </source>
</evidence>
<feature type="domain" description="Baseplate J-like central" evidence="1">
    <location>
        <begin position="138"/>
        <end position="211"/>
    </location>
</feature>
<evidence type="ECO:0000313" key="3">
    <source>
        <dbReference type="EMBL" id="RKG33393.1"/>
    </source>
</evidence>
<dbReference type="AlphaFoldDB" id="A0A3A8EY70"/>
<protein>
    <submittedName>
        <fullName evidence="3">Uncharacterized protein</fullName>
    </submittedName>
</protein>
<dbReference type="Pfam" id="PF26078">
    <property type="entry name" value="Baseplate_J_M"/>
    <property type="match status" value="1"/>
</dbReference>
<dbReference type="PANTHER" id="PTHR35862">
    <property type="entry name" value="FELS-2 PROPHAGE PROTEIN"/>
    <property type="match status" value="1"/>
</dbReference>